<proteinExistence type="inferred from homology"/>
<comment type="caution">
    <text evidence="5">The sequence shown here is derived from an EMBL/GenBank/DDBJ whole genome shotgun (WGS) entry which is preliminary data.</text>
</comment>
<comment type="similarity">
    <text evidence="1 3">Belongs to the Nudix hydrolase family.</text>
</comment>
<dbReference type="InterPro" id="IPR020084">
    <property type="entry name" value="NUDIX_hydrolase_CS"/>
</dbReference>
<dbReference type="PRINTS" id="PR00502">
    <property type="entry name" value="NUDIXFAMILY"/>
</dbReference>
<keyword evidence="6" id="KW-1185">Reference proteome</keyword>
<accession>A0A073KF61</accession>
<dbReference type="InterPro" id="IPR000086">
    <property type="entry name" value="NUDIX_hydrolase_dom"/>
</dbReference>
<dbReference type="InterPro" id="IPR020476">
    <property type="entry name" value="Nudix_hydrolase"/>
</dbReference>
<dbReference type="SUPFAM" id="SSF55811">
    <property type="entry name" value="Nudix"/>
    <property type="match status" value="1"/>
</dbReference>
<dbReference type="GO" id="GO:0016787">
    <property type="term" value="F:hydrolase activity"/>
    <property type="evidence" value="ECO:0007669"/>
    <property type="project" value="UniProtKB-KW"/>
</dbReference>
<dbReference type="Proteomes" id="UP000027778">
    <property type="component" value="Unassembled WGS sequence"/>
</dbReference>
<protein>
    <submittedName>
        <fullName evidence="5">NUDIX hydrolase</fullName>
    </submittedName>
</protein>
<evidence type="ECO:0000313" key="5">
    <source>
        <dbReference type="EMBL" id="KEK25156.1"/>
    </source>
</evidence>
<evidence type="ECO:0000256" key="3">
    <source>
        <dbReference type="RuleBase" id="RU003476"/>
    </source>
</evidence>
<sequence length="168" mass="18658">MGKRGNVWLAVSGLVTTKDGRWLFVKKKYGGLKGKWSLPAGFVNEGETIDQAVKREILEETGIIAHVKGVLGIRSGVIRDEISDNMIIFLLEPEGEAVTVQEEELSEVAFLHPKDIAYDQNTSILVRYLLEENSESLLKVDTTLNPGDQFGYTAYHVFTAGEKEMGNK</sequence>
<name>A0A073KF61_9BACI</name>
<dbReference type="PANTHER" id="PTHR43736">
    <property type="entry name" value="ADP-RIBOSE PYROPHOSPHATASE"/>
    <property type="match status" value="1"/>
</dbReference>
<dbReference type="EMBL" id="JOTM01000002">
    <property type="protein sequence ID" value="KEK25156.1"/>
    <property type="molecule type" value="Genomic_DNA"/>
</dbReference>
<evidence type="ECO:0000256" key="1">
    <source>
        <dbReference type="ARBA" id="ARBA00005582"/>
    </source>
</evidence>
<dbReference type="InterPro" id="IPR015797">
    <property type="entry name" value="NUDIX_hydrolase-like_dom_sf"/>
</dbReference>
<dbReference type="AlphaFoldDB" id="A0A073KF61"/>
<evidence type="ECO:0000259" key="4">
    <source>
        <dbReference type="PROSITE" id="PS51462"/>
    </source>
</evidence>
<dbReference type="eggNOG" id="COG1051">
    <property type="taxonomic scope" value="Bacteria"/>
</dbReference>
<organism evidence="5 6">
    <name type="scientific">Bacillus gaemokensis</name>
    <dbReference type="NCBI Taxonomy" id="574375"/>
    <lineage>
        <taxon>Bacteria</taxon>
        <taxon>Bacillati</taxon>
        <taxon>Bacillota</taxon>
        <taxon>Bacilli</taxon>
        <taxon>Bacillales</taxon>
        <taxon>Bacillaceae</taxon>
        <taxon>Bacillus</taxon>
        <taxon>Bacillus cereus group</taxon>
    </lineage>
</organism>
<reference evidence="5 6" key="1">
    <citation type="submission" date="2014-06" db="EMBL/GenBank/DDBJ databases">
        <title>Draft genome sequence of Bacillus gaemokensis JCM 15801 (MCCC 1A00707).</title>
        <authorList>
            <person name="Lai Q."/>
            <person name="Liu Y."/>
            <person name="Shao Z."/>
        </authorList>
    </citation>
    <scope>NUCLEOTIDE SEQUENCE [LARGE SCALE GENOMIC DNA]</scope>
    <source>
        <strain evidence="5 6">JCM 15801</strain>
    </source>
</reference>
<keyword evidence="2 3" id="KW-0378">Hydrolase</keyword>
<gene>
    <name evidence="5" type="ORF">BAGA_10970</name>
</gene>
<dbReference type="PANTHER" id="PTHR43736:SF1">
    <property type="entry name" value="DIHYDRONEOPTERIN TRIPHOSPHATE DIPHOSPHATASE"/>
    <property type="match status" value="1"/>
</dbReference>
<dbReference type="Pfam" id="PF00293">
    <property type="entry name" value="NUDIX"/>
    <property type="match status" value="1"/>
</dbReference>
<dbReference type="STRING" id="574375.AZF08_08335"/>
<evidence type="ECO:0000313" key="6">
    <source>
        <dbReference type="Proteomes" id="UP000027778"/>
    </source>
</evidence>
<feature type="domain" description="Nudix hydrolase" evidence="4">
    <location>
        <begin position="6"/>
        <end position="133"/>
    </location>
</feature>
<dbReference type="PROSITE" id="PS00893">
    <property type="entry name" value="NUDIX_BOX"/>
    <property type="match status" value="1"/>
</dbReference>
<evidence type="ECO:0000256" key="2">
    <source>
        <dbReference type="ARBA" id="ARBA00022801"/>
    </source>
</evidence>
<dbReference type="PROSITE" id="PS51462">
    <property type="entry name" value="NUDIX"/>
    <property type="match status" value="1"/>
</dbReference>
<dbReference type="Gene3D" id="3.90.79.10">
    <property type="entry name" value="Nucleoside Triphosphate Pyrophosphohydrolase"/>
    <property type="match status" value="1"/>
</dbReference>
<dbReference type="OrthoDB" id="9786141at2"/>
<dbReference type="RefSeq" id="WP_033672934.1">
    <property type="nucleotide sequence ID" value="NZ_JOTM01000002.1"/>
</dbReference>